<evidence type="ECO:0000256" key="1">
    <source>
        <dbReference type="ARBA" id="ARBA00022448"/>
    </source>
</evidence>
<comment type="caution">
    <text evidence="5">The sequence shown here is derived from an EMBL/GenBank/DDBJ whole genome shotgun (WGS) entry which is preliminary data.</text>
</comment>
<proteinExistence type="predicted"/>
<keyword evidence="3" id="KW-0732">Signal</keyword>
<dbReference type="Pfam" id="PF00234">
    <property type="entry name" value="Tryp_alpha_amyl"/>
    <property type="match status" value="1"/>
</dbReference>
<keyword evidence="1" id="KW-0813">Transport</keyword>
<name>A0AAD5CVC9_AMBAR</name>
<dbReference type="AlphaFoldDB" id="A0AAD5CVC9"/>
<dbReference type="InterPro" id="IPR036312">
    <property type="entry name" value="Bifun_inhib/LTP/seed_sf"/>
</dbReference>
<dbReference type="PANTHER" id="PTHR33214:SF85">
    <property type="entry name" value="BIFUNCTIONAL INHIBITOR_PLANT LIPID TRANSFER PROTEIN_SEED STORAGE HELICAL DOMAIN-CONTAINING PROTEIN"/>
    <property type="match status" value="1"/>
</dbReference>
<dbReference type="InterPro" id="IPR016140">
    <property type="entry name" value="Bifunc_inhib/LTP/seed_store"/>
</dbReference>
<evidence type="ECO:0000259" key="4">
    <source>
        <dbReference type="Pfam" id="PF00234"/>
    </source>
</evidence>
<reference evidence="5" key="1">
    <citation type="submission" date="2022-06" db="EMBL/GenBank/DDBJ databases">
        <title>Uncovering the hologenomic basis of an extraordinary plant invasion.</title>
        <authorList>
            <person name="Bieker V.C."/>
            <person name="Martin M.D."/>
            <person name="Gilbert T."/>
            <person name="Hodgins K."/>
            <person name="Battlay P."/>
            <person name="Petersen B."/>
            <person name="Wilson J."/>
        </authorList>
    </citation>
    <scope>NUCLEOTIDE SEQUENCE</scope>
    <source>
        <strain evidence="5">AA19_3_7</strain>
        <tissue evidence="5">Leaf</tissue>
    </source>
</reference>
<accession>A0AAD5CVC9</accession>
<dbReference type="SUPFAM" id="SSF47699">
    <property type="entry name" value="Bifunctional inhibitor/lipid-transfer protein/seed storage 2S albumin"/>
    <property type="match status" value="1"/>
</dbReference>
<protein>
    <recommendedName>
        <fullName evidence="4">Bifunctional inhibitor/plant lipid transfer protein/seed storage helical domain-containing protein</fullName>
    </recommendedName>
</protein>
<feature type="domain" description="Bifunctional inhibitor/plant lipid transfer protein/seed storage helical" evidence="4">
    <location>
        <begin position="39"/>
        <end position="101"/>
    </location>
</feature>
<dbReference type="EMBL" id="JAMZMK010006417">
    <property type="protein sequence ID" value="KAI7749011.1"/>
    <property type="molecule type" value="Genomic_DNA"/>
</dbReference>
<keyword evidence="2" id="KW-0446">Lipid-binding</keyword>
<evidence type="ECO:0000256" key="2">
    <source>
        <dbReference type="ARBA" id="ARBA00023121"/>
    </source>
</evidence>
<sequence length="104" mass="11559">MDKTSPYIGLLLLTVTAMLLRLSAGHIQLPGSQVTCDPVQLSWCLQSIVSYLPPTEKCCRKLKGQEPCLCQEMFDPTFGGYLFLPGAQMVCSSCNVTFPYCNMW</sequence>
<keyword evidence="6" id="KW-1185">Reference proteome</keyword>
<dbReference type="InterPro" id="IPR033872">
    <property type="entry name" value="nsLTP2"/>
</dbReference>
<dbReference type="GO" id="GO:0008289">
    <property type="term" value="F:lipid binding"/>
    <property type="evidence" value="ECO:0007669"/>
    <property type="project" value="UniProtKB-KW"/>
</dbReference>
<gene>
    <name evidence="5" type="ORF">M8C21_009917</name>
</gene>
<organism evidence="5 6">
    <name type="scientific">Ambrosia artemisiifolia</name>
    <name type="common">Common ragweed</name>
    <dbReference type="NCBI Taxonomy" id="4212"/>
    <lineage>
        <taxon>Eukaryota</taxon>
        <taxon>Viridiplantae</taxon>
        <taxon>Streptophyta</taxon>
        <taxon>Embryophyta</taxon>
        <taxon>Tracheophyta</taxon>
        <taxon>Spermatophyta</taxon>
        <taxon>Magnoliopsida</taxon>
        <taxon>eudicotyledons</taxon>
        <taxon>Gunneridae</taxon>
        <taxon>Pentapetalae</taxon>
        <taxon>asterids</taxon>
        <taxon>campanulids</taxon>
        <taxon>Asterales</taxon>
        <taxon>Asteraceae</taxon>
        <taxon>Asteroideae</taxon>
        <taxon>Heliantheae alliance</taxon>
        <taxon>Heliantheae</taxon>
        <taxon>Ambrosia</taxon>
    </lineage>
</organism>
<evidence type="ECO:0000313" key="5">
    <source>
        <dbReference type="EMBL" id="KAI7749011.1"/>
    </source>
</evidence>
<feature type="chain" id="PRO_5042023608" description="Bifunctional inhibitor/plant lipid transfer protein/seed storage helical domain-containing protein" evidence="3">
    <location>
        <begin position="26"/>
        <end position="104"/>
    </location>
</feature>
<evidence type="ECO:0000313" key="6">
    <source>
        <dbReference type="Proteomes" id="UP001206925"/>
    </source>
</evidence>
<feature type="signal peptide" evidence="3">
    <location>
        <begin position="1"/>
        <end position="25"/>
    </location>
</feature>
<dbReference type="Proteomes" id="UP001206925">
    <property type="component" value="Unassembled WGS sequence"/>
</dbReference>
<dbReference type="GO" id="GO:0006869">
    <property type="term" value="P:lipid transport"/>
    <property type="evidence" value="ECO:0007669"/>
    <property type="project" value="InterPro"/>
</dbReference>
<evidence type="ECO:0000256" key="3">
    <source>
        <dbReference type="SAM" id="SignalP"/>
    </source>
</evidence>
<dbReference type="Gene3D" id="1.10.110.10">
    <property type="entry name" value="Plant lipid-transfer and hydrophobic proteins"/>
    <property type="match status" value="1"/>
</dbReference>
<dbReference type="PANTHER" id="PTHR33214">
    <property type="entry name" value="BIFUNCTIONAL INHIBITOR/LIPID-TRANSFER PROTEIN/SEED STORAGE 2S ALBUMIN SUPERFAMILY PROTEIN"/>
    <property type="match status" value="1"/>
</dbReference>